<dbReference type="InterPro" id="IPR027417">
    <property type="entry name" value="P-loop_NTPase"/>
</dbReference>
<dbReference type="CDD" id="cd00009">
    <property type="entry name" value="AAA"/>
    <property type="match status" value="1"/>
</dbReference>
<dbReference type="Gene3D" id="3.40.50.300">
    <property type="entry name" value="P-loop containing nucleotide triphosphate hydrolases"/>
    <property type="match status" value="1"/>
</dbReference>
<sequence length="277" mass="31205">MAYETFYRLKYEPFAVQPDPRFYFNSPQHAVAREYLLHAAERGRGLALLLGEIGTGKTTLSRRILAELSEDERYNIGMVVLTHSIRPRGLLEKIATLFDIEYLPDEASELFSLIVNRLFEIYNAGNKAVVFIDEANKIDDPETLEEIRGFINLETAEGDKLVTFILLGLPDLEVNLAQNAALYQRVAVRVTLNPLTADAVKAYIRHRLQIAGHMDSIFTDKALDAVASFSGGRPRLVNIICDNALIEGYIQRKPNIDEFIIERVAKNLNLIPKELGS</sequence>
<dbReference type="SMART" id="SM00382">
    <property type="entry name" value="AAA"/>
    <property type="match status" value="1"/>
</dbReference>
<dbReference type="SUPFAM" id="SSF52540">
    <property type="entry name" value="P-loop containing nucleoside triphosphate hydrolases"/>
    <property type="match status" value="1"/>
</dbReference>
<dbReference type="InterPro" id="IPR003593">
    <property type="entry name" value="AAA+_ATPase"/>
</dbReference>
<name>A0A532VA43_UNCT6</name>
<accession>A0A532VA43</accession>
<dbReference type="EMBL" id="NJBO01000002">
    <property type="protein sequence ID" value="TKJ44041.1"/>
    <property type="molecule type" value="Genomic_DNA"/>
</dbReference>
<protein>
    <submittedName>
        <fullName evidence="2">AAA family ATPase</fullName>
    </submittedName>
</protein>
<feature type="domain" description="AAA+ ATPase" evidence="1">
    <location>
        <begin position="43"/>
        <end position="215"/>
    </location>
</feature>
<dbReference type="Proteomes" id="UP000317778">
    <property type="component" value="Unassembled WGS sequence"/>
</dbReference>
<evidence type="ECO:0000313" key="3">
    <source>
        <dbReference type="Proteomes" id="UP000317778"/>
    </source>
</evidence>
<proteinExistence type="predicted"/>
<dbReference type="AlphaFoldDB" id="A0A532VA43"/>
<dbReference type="InterPro" id="IPR052026">
    <property type="entry name" value="ExeA_AAA_ATPase_DNA-bind"/>
</dbReference>
<organism evidence="2 3">
    <name type="scientific">candidate division TA06 bacterium B3_TA06</name>
    <dbReference type="NCBI Taxonomy" id="2012487"/>
    <lineage>
        <taxon>Bacteria</taxon>
        <taxon>Bacteria division TA06</taxon>
    </lineage>
</organism>
<dbReference type="Pfam" id="PF13401">
    <property type="entry name" value="AAA_22"/>
    <property type="match status" value="1"/>
</dbReference>
<dbReference type="InterPro" id="IPR049945">
    <property type="entry name" value="AAA_22"/>
</dbReference>
<dbReference type="GO" id="GO:0016887">
    <property type="term" value="F:ATP hydrolysis activity"/>
    <property type="evidence" value="ECO:0007669"/>
    <property type="project" value="InterPro"/>
</dbReference>
<dbReference type="PANTHER" id="PTHR35894:SF1">
    <property type="entry name" value="PHOSPHORIBULOKINASE _ URIDINE KINASE FAMILY"/>
    <property type="match status" value="1"/>
</dbReference>
<comment type="caution">
    <text evidence="2">The sequence shown here is derived from an EMBL/GenBank/DDBJ whole genome shotgun (WGS) entry which is preliminary data.</text>
</comment>
<gene>
    <name evidence="2" type="ORF">CEE36_02680</name>
</gene>
<evidence type="ECO:0000259" key="1">
    <source>
        <dbReference type="SMART" id="SM00382"/>
    </source>
</evidence>
<evidence type="ECO:0000313" key="2">
    <source>
        <dbReference type="EMBL" id="TKJ44041.1"/>
    </source>
</evidence>
<dbReference type="PANTHER" id="PTHR35894">
    <property type="entry name" value="GENERAL SECRETION PATHWAY PROTEIN A-RELATED"/>
    <property type="match status" value="1"/>
</dbReference>
<reference evidence="2 3" key="1">
    <citation type="submission" date="2017-06" db="EMBL/GenBank/DDBJ databases">
        <title>Novel microbial phyla capable of carbon fixation and sulfur reduction in deep-sea sediments.</title>
        <authorList>
            <person name="Huang J."/>
            <person name="Baker B."/>
            <person name="Wang Y."/>
        </authorList>
    </citation>
    <scope>NUCLEOTIDE SEQUENCE [LARGE SCALE GENOMIC DNA]</scope>
    <source>
        <strain evidence="2">B3_TA06</strain>
    </source>
</reference>